<dbReference type="HOGENOM" id="CLU_593459_0_0_1"/>
<feature type="region of interest" description="Disordered" evidence="1">
    <location>
        <begin position="101"/>
        <end position="121"/>
    </location>
</feature>
<feature type="compositionally biased region" description="Pro residues" evidence="1">
    <location>
        <begin position="389"/>
        <end position="399"/>
    </location>
</feature>
<keyword evidence="3" id="KW-1185">Reference proteome</keyword>
<reference evidence="2" key="1">
    <citation type="submission" date="2007-07" db="EMBL/GenBank/DDBJ databases">
        <title>PCAP assembly of the Caenorhabditis remanei genome.</title>
        <authorList>
            <consortium name="The Caenorhabditis remanei Sequencing Consortium"/>
            <person name="Wilson R.K."/>
        </authorList>
    </citation>
    <scope>NUCLEOTIDE SEQUENCE [LARGE SCALE GENOMIC DNA]</scope>
    <source>
        <strain evidence="2">PB4641</strain>
    </source>
</reference>
<feature type="region of interest" description="Disordered" evidence="1">
    <location>
        <begin position="430"/>
        <end position="461"/>
    </location>
</feature>
<evidence type="ECO:0000313" key="3">
    <source>
        <dbReference type="Proteomes" id="UP000008281"/>
    </source>
</evidence>
<evidence type="ECO:0000256" key="1">
    <source>
        <dbReference type="SAM" id="MobiDB-lite"/>
    </source>
</evidence>
<feature type="compositionally biased region" description="Basic and acidic residues" evidence="1">
    <location>
        <begin position="452"/>
        <end position="461"/>
    </location>
</feature>
<accession>E3M1Z2</accession>
<feature type="compositionally biased region" description="Basic and acidic residues" evidence="1">
    <location>
        <begin position="111"/>
        <end position="121"/>
    </location>
</feature>
<gene>
    <name evidence="2" type="ORF">CRE_06399</name>
</gene>
<dbReference type="AlphaFoldDB" id="E3M1Z2"/>
<feature type="compositionally biased region" description="Basic and acidic residues" evidence="1">
    <location>
        <begin position="56"/>
        <end position="67"/>
    </location>
</feature>
<name>E3M1Z2_CAERE</name>
<dbReference type="KEGG" id="crq:GCK72_006810"/>
<protein>
    <submittedName>
        <fullName evidence="2">Uncharacterized protein</fullName>
    </submittedName>
</protein>
<organism evidence="3">
    <name type="scientific">Caenorhabditis remanei</name>
    <name type="common">Caenorhabditis vulgaris</name>
    <dbReference type="NCBI Taxonomy" id="31234"/>
    <lineage>
        <taxon>Eukaryota</taxon>
        <taxon>Metazoa</taxon>
        <taxon>Ecdysozoa</taxon>
        <taxon>Nematoda</taxon>
        <taxon>Chromadorea</taxon>
        <taxon>Rhabditida</taxon>
        <taxon>Rhabditina</taxon>
        <taxon>Rhabditomorpha</taxon>
        <taxon>Rhabditoidea</taxon>
        <taxon>Rhabditidae</taxon>
        <taxon>Peloderinae</taxon>
        <taxon>Caenorhabditis</taxon>
    </lineage>
</organism>
<feature type="compositionally biased region" description="Polar residues" evidence="1">
    <location>
        <begin position="430"/>
        <end position="444"/>
    </location>
</feature>
<dbReference type="GeneID" id="9803991"/>
<sequence>MDGPSSYPSLPDDASQFVWNEELGFTDDQLRSSNVWMGSGTAESTVTQGNQEQSSEEMKVKRARTGEDGNCQNNSPLDFETLKEIMTRSFEIQADTLITPRKRTRGPGRAKMSEEDKQMDADKKEVRKVLNDIVNVVSSESAPETFLHKYNRIMKRRTRASRPPKTLQISQEAPEEPEIVNCYQDGHNYWQNFVPKTTEELLHGFNFNQFVLSLPPARLPSDPALEATMYESRRNMVSAEQMISFPAPNTRAELLATIGKIVNYVTYYHAITMDDPQNSGQDSAAPQESTPLPVNNEFKEPVRKKRKYEKKLKSVIPEVEDSQKALQPQTPLSLSQMVYEDAIRDPSFVLFRDKMWLNHRLNNLNHRLENYIRNTKSRTSQPSEAPPSSSNPPLRPLPNLPYQGPKNLPPLIQVKNLQVTVPLSQLLNFPTTSVPSTAQTTPRFSSALWADSRSENESPTI</sequence>
<dbReference type="Proteomes" id="UP000008281">
    <property type="component" value="Unassembled WGS sequence"/>
</dbReference>
<dbReference type="RefSeq" id="XP_003110038.2">
    <property type="nucleotide sequence ID" value="XM_003109990.2"/>
</dbReference>
<dbReference type="CTD" id="9803991"/>
<feature type="compositionally biased region" description="Polar residues" evidence="1">
    <location>
        <begin position="35"/>
        <end position="53"/>
    </location>
</feature>
<feature type="region of interest" description="Disordered" evidence="1">
    <location>
        <begin position="35"/>
        <end position="75"/>
    </location>
</feature>
<feature type="region of interest" description="Disordered" evidence="1">
    <location>
        <begin position="375"/>
        <end position="407"/>
    </location>
</feature>
<evidence type="ECO:0000313" key="2">
    <source>
        <dbReference type="EMBL" id="EFO88827.1"/>
    </source>
</evidence>
<dbReference type="InParanoid" id="E3M1Z2"/>
<dbReference type="EMBL" id="DS268421">
    <property type="protein sequence ID" value="EFO88827.1"/>
    <property type="molecule type" value="Genomic_DNA"/>
</dbReference>
<proteinExistence type="predicted"/>